<accession>A0A4V6RGI6</accession>
<keyword evidence="2" id="KW-1185">Reference proteome</keyword>
<dbReference type="Proteomes" id="UP000310200">
    <property type="component" value="Unassembled WGS sequence"/>
</dbReference>
<dbReference type="EMBL" id="QBLH01002107">
    <property type="protein sequence ID" value="TGZ49694.1"/>
    <property type="molecule type" value="Genomic_DNA"/>
</dbReference>
<name>A0A4V6RGI6_9HYME</name>
<sequence>MGSGDHARARGIEGQVMREGEKGWWVGSELVQHCTKRLMMHLGILVEPIEGRRVLAEHTFHKSYTAEYFFGGTVSLVKPPEGIRKFLSLSQPFRGHRGCFSAEVGTCAASFRFSSRTLVHASLENKNLLVYVKLKTILFNYTKRMSTNGVVTIDLIFLAKFRPAKTCIYDTLSLRNSAGVFHKINIDGCESQQREDAGEPTLPDCEGFLLRIGYGPMRIFGREYN</sequence>
<organism evidence="1 2">
    <name type="scientific">Temnothorax longispinosus</name>
    <dbReference type="NCBI Taxonomy" id="300112"/>
    <lineage>
        <taxon>Eukaryota</taxon>
        <taxon>Metazoa</taxon>
        <taxon>Ecdysozoa</taxon>
        <taxon>Arthropoda</taxon>
        <taxon>Hexapoda</taxon>
        <taxon>Insecta</taxon>
        <taxon>Pterygota</taxon>
        <taxon>Neoptera</taxon>
        <taxon>Endopterygota</taxon>
        <taxon>Hymenoptera</taxon>
        <taxon>Apocrita</taxon>
        <taxon>Aculeata</taxon>
        <taxon>Formicoidea</taxon>
        <taxon>Formicidae</taxon>
        <taxon>Myrmicinae</taxon>
        <taxon>Temnothorax</taxon>
    </lineage>
</organism>
<evidence type="ECO:0000313" key="2">
    <source>
        <dbReference type="Proteomes" id="UP000310200"/>
    </source>
</evidence>
<dbReference type="AlphaFoldDB" id="A0A4V6RGI6"/>
<gene>
    <name evidence="1" type="ORF">DBV15_01232</name>
</gene>
<comment type="caution">
    <text evidence="1">The sequence shown here is derived from an EMBL/GenBank/DDBJ whole genome shotgun (WGS) entry which is preliminary data.</text>
</comment>
<reference evidence="1 2" key="1">
    <citation type="journal article" date="2019" name="Philos. Trans. R. Soc. Lond., B, Biol. Sci.">
        <title>Ant behaviour and brain gene expression of defending hosts depend on the ecological success of the intruding social parasite.</title>
        <authorList>
            <person name="Kaur R."/>
            <person name="Stoldt M."/>
            <person name="Jongepier E."/>
            <person name="Feldmeyer B."/>
            <person name="Menzel F."/>
            <person name="Bornberg-Bauer E."/>
            <person name="Foitzik S."/>
        </authorList>
    </citation>
    <scope>NUCLEOTIDE SEQUENCE [LARGE SCALE GENOMIC DNA]</scope>
    <source>
        <tissue evidence="1">Whole body</tissue>
    </source>
</reference>
<evidence type="ECO:0000313" key="1">
    <source>
        <dbReference type="EMBL" id="TGZ49694.1"/>
    </source>
</evidence>
<proteinExistence type="predicted"/>
<protein>
    <submittedName>
        <fullName evidence="1">Uncharacterized protein</fullName>
    </submittedName>
</protein>